<feature type="transmembrane region" description="Helical" evidence="9">
    <location>
        <begin position="12"/>
        <end position="31"/>
    </location>
</feature>
<evidence type="ECO:0000256" key="6">
    <source>
        <dbReference type="ARBA" id="ARBA00022989"/>
    </source>
</evidence>
<dbReference type="Pfam" id="PF04143">
    <property type="entry name" value="Sulf_transp"/>
    <property type="match status" value="1"/>
</dbReference>
<dbReference type="EMBL" id="LT906435">
    <property type="protein sequence ID" value="SNU87730.1"/>
    <property type="molecule type" value="Genomic_DNA"/>
</dbReference>
<dbReference type="GeneID" id="88096540"/>
<organism evidence="10 11">
    <name type="scientific">Pandoraea sputorum</name>
    <dbReference type="NCBI Taxonomy" id="93222"/>
    <lineage>
        <taxon>Bacteria</taxon>
        <taxon>Pseudomonadati</taxon>
        <taxon>Pseudomonadota</taxon>
        <taxon>Betaproteobacteria</taxon>
        <taxon>Burkholderiales</taxon>
        <taxon>Burkholderiaceae</taxon>
        <taxon>Pandoraea</taxon>
    </lineage>
</organism>
<keyword evidence="6 9" id="KW-1133">Transmembrane helix</keyword>
<evidence type="ECO:0000256" key="8">
    <source>
        <dbReference type="ARBA" id="ARBA00035655"/>
    </source>
</evidence>
<evidence type="ECO:0000313" key="11">
    <source>
        <dbReference type="Proteomes" id="UP000215126"/>
    </source>
</evidence>
<dbReference type="PANTHER" id="PTHR30574">
    <property type="entry name" value="INNER MEMBRANE PROTEIN YEDE"/>
    <property type="match status" value="1"/>
</dbReference>
<keyword evidence="7 9" id="KW-0472">Membrane</keyword>
<evidence type="ECO:0000256" key="1">
    <source>
        <dbReference type="ARBA" id="ARBA00004429"/>
    </source>
</evidence>
<evidence type="ECO:0000313" key="10">
    <source>
        <dbReference type="EMBL" id="SNU87730.1"/>
    </source>
</evidence>
<feature type="transmembrane region" description="Helical" evidence="9">
    <location>
        <begin position="82"/>
        <end position="100"/>
    </location>
</feature>
<dbReference type="PANTHER" id="PTHR30574:SF1">
    <property type="entry name" value="SULPHUR TRANSPORT DOMAIN-CONTAINING PROTEIN"/>
    <property type="match status" value="1"/>
</dbReference>
<dbReference type="RefSeq" id="WP_039400763.1">
    <property type="nucleotide sequence ID" value="NZ_CABPRX010000013.1"/>
</dbReference>
<comment type="similarity">
    <text evidence="8">Belongs to the TsuA/YedE (TC 9.B.102) family.</text>
</comment>
<name>A0A239SQQ1_9BURK</name>
<dbReference type="STRING" id="93222.NA29_23785"/>
<sequence>MTLDSLHFTPWASLAGGVLIGIAAVWLMLSAGRIAGISGIAGGLLRPRAGDVAWRVAFIVGLMAAPWVYRAVAIVPEVQVEASAATLVAAGLLVGFGTRLGSGCTSGHGVCGLSRLSWRSLVATLCFMATGFLTVYVVRHVLHIGGAA</sequence>
<accession>A0A239SQQ1</accession>
<dbReference type="KEGG" id="pspu:NA29_23785"/>
<evidence type="ECO:0000256" key="4">
    <source>
        <dbReference type="ARBA" id="ARBA00022519"/>
    </source>
</evidence>
<keyword evidence="3" id="KW-1003">Cell membrane</keyword>
<comment type="subcellular location">
    <subcellularLocation>
        <location evidence="1">Cell inner membrane</location>
        <topology evidence="1">Multi-pass membrane protein</topology>
    </subcellularLocation>
</comment>
<keyword evidence="11" id="KW-1185">Reference proteome</keyword>
<keyword evidence="4" id="KW-0997">Cell inner membrane</keyword>
<evidence type="ECO:0000256" key="5">
    <source>
        <dbReference type="ARBA" id="ARBA00022692"/>
    </source>
</evidence>
<feature type="transmembrane region" description="Helical" evidence="9">
    <location>
        <begin position="121"/>
        <end position="142"/>
    </location>
</feature>
<evidence type="ECO:0000256" key="3">
    <source>
        <dbReference type="ARBA" id="ARBA00022475"/>
    </source>
</evidence>
<dbReference type="Proteomes" id="UP000215126">
    <property type="component" value="Chromosome 1"/>
</dbReference>
<evidence type="ECO:0000256" key="7">
    <source>
        <dbReference type="ARBA" id="ARBA00023136"/>
    </source>
</evidence>
<dbReference type="InterPro" id="IPR007272">
    <property type="entry name" value="Sulf_transp_TsuA/YedE"/>
</dbReference>
<dbReference type="OrthoDB" id="9814020at2"/>
<keyword evidence="2" id="KW-0813">Transport</keyword>
<dbReference type="GO" id="GO:0005886">
    <property type="term" value="C:plasma membrane"/>
    <property type="evidence" value="ECO:0007669"/>
    <property type="project" value="UniProtKB-SubCell"/>
</dbReference>
<evidence type="ECO:0000256" key="9">
    <source>
        <dbReference type="SAM" id="Phobius"/>
    </source>
</evidence>
<proteinExistence type="inferred from homology"/>
<evidence type="ECO:0000256" key="2">
    <source>
        <dbReference type="ARBA" id="ARBA00022448"/>
    </source>
</evidence>
<protein>
    <submittedName>
        <fullName evidence="10">Predicted transporter component</fullName>
    </submittedName>
</protein>
<reference evidence="10 11" key="1">
    <citation type="submission" date="2017-06" db="EMBL/GenBank/DDBJ databases">
        <authorList>
            <consortium name="Pathogen Informatics"/>
        </authorList>
    </citation>
    <scope>NUCLEOTIDE SEQUENCE [LARGE SCALE GENOMIC DNA]</scope>
    <source>
        <strain evidence="10 11">NCTC13161</strain>
    </source>
</reference>
<dbReference type="AlphaFoldDB" id="A0A239SQQ1"/>
<gene>
    <name evidence="10" type="ORF">SAMEA4530655_03944</name>
</gene>
<keyword evidence="5 9" id="KW-0812">Transmembrane</keyword>
<feature type="transmembrane region" description="Helical" evidence="9">
    <location>
        <begin position="52"/>
        <end position="70"/>
    </location>
</feature>